<dbReference type="Gene3D" id="1.10.287.950">
    <property type="entry name" value="Methyl-accepting chemotaxis protein"/>
    <property type="match status" value="1"/>
</dbReference>
<dbReference type="PANTHER" id="PTHR40070:SF1">
    <property type="entry name" value="UPF0478 PROTEIN YTXG"/>
    <property type="match status" value="1"/>
</dbReference>
<keyword evidence="2" id="KW-0472">Membrane</keyword>
<name>A0A516KHN6_9BACI</name>
<keyword evidence="2" id="KW-0812">Transmembrane</keyword>
<organism evidence="3 4">
    <name type="scientific">Radiobacillus deserti</name>
    <dbReference type="NCBI Taxonomy" id="2594883"/>
    <lineage>
        <taxon>Bacteria</taxon>
        <taxon>Bacillati</taxon>
        <taxon>Bacillota</taxon>
        <taxon>Bacilli</taxon>
        <taxon>Bacillales</taxon>
        <taxon>Bacillaceae</taxon>
        <taxon>Radiobacillus</taxon>
    </lineage>
</organism>
<dbReference type="KEGG" id="aqt:FN924_12295"/>
<protein>
    <submittedName>
        <fullName evidence="3">DUF948 domain-containing protein</fullName>
    </submittedName>
</protein>
<sequence>MEILLYIAALIAAVAFAVLVIYLSKVLKATQRTMSNVANTLEGLEKQMEGITIETTALLNKTNKLAEDINEKSLKMNTLFDGIKGIGQTVQEFNESLKTLSSSVSNTAEKNKNATAQAMKWGTVALDLWNKRKKKETGGIDHE</sequence>
<dbReference type="AlphaFoldDB" id="A0A516KHN6"/>
<proteinExistence type="predicted"/>
<feature type="coiled-coil region" evidence="1">
    <location>
        <begin position="27"/>
        <end position="54"/>
    </location>
</feature>
<evidence type="ECO:0000313" key="3">
    <source>
        <dbReference type="EMBL" id="QDP40899.1"/>
    </source>
</evidence>
<gene>
    <name evidence="3" type="ORF">FN924_12295</name>
</gene>
<evidence type="ECO:0000256" key="1">
    <source>
        <dbReference type="SAM" id="Coils"/>
    </source>
</evidence>
<dbReference type="OrthoDB" id="2366030at2"/>
<dbReference type="Pfam" id="PF06103">
    <property type="entry name" value="DUF948"/>
    <property type="match status" value="1"/>
</dbReference>
<dbReference type="EMBL" id="CP041666">
    <property type="protein sequence ID" value="QDP40899.1"/>
    <property type="molecule type" value="Genomic_DNA"/>
</dbReference>
<keyword evidence="4" id="KW-1185">Reference proteome</keyword>
<accession>A0A516KHN6</accession>
<reference evidence="3 4" key="1">
    <citation type="submission" date="2019-07" db="EMBL/GenBank/DDBJ databases">
        <authorList>
            <person name="Li J."/>
        </authorList>
    </citation>
    <scope>NUCLEOTIDE SEQUENCE [LARGE SCALE GENOMIC DNA]</scope>
    <source>
        <strain evidence="3 4">TKL69</strain>
    </source>
</reference>
<evidence type="ECO:0000313" key="4">
    <source>
        <dbReference type="Proteomes" id="UP000315215"/>
    </source>
</evidence>
<evidence type="ECO:0000256" key="2">
    <source>
        <dbReference type="SAM" id="Phobius"/>
    </source>
</evidence>
<dbReference type="InterPro" id="IPR009293">
    <property type="entry name" value="UPF0478"/>
</dbReference>
<keyword evidence="1" id="KW-0175">Coiled coil</keyword>
<dbReference type="PANTHER" id="PTHR40070">
    <property type="entry name" value="UPF0478 PROTEIN YTXG"/>
    <property type="match status" value="1"/>
</dbReference>
<dbReference type="Proteomes" id="UP000315215">
    <property type="component" value="Chromosome"/>
</dbReference>
<feature type="transmembrane region" description="Helical" evidence="2">
    <location>
        <begin position="6"/>
        <end position="24"/>
    </location>
</feature>
<dbReference type="RefSeq" id="WP_143894908.1">
    <property type="nucleotide sequence ID" value="NZ_CP041666.1"/>
</dbReference>
<keyword evidence="2" id="KW-1133">Transmembrane helix</keyword>